<evidence type="ECO:0000313" key="3">
    <source>
        <dbReference type="Proteomes" id="UP001595824"/>
    </source>
</evidence>
<proteinExistence type="predicted"/>
<accession>A0ABV8TEZ2</accession>
<evidence type="ECO:0000313" key="2">
    <source>
        <dbReference type="EMBL" id="MFC4329220.1"/>
    </source>
</evidence>
<name>A0ABV8TEZ2_9ACTN</name>
<keyword evidence="3" id="KW-1185">Reference proteome</keyword>
<protein>
    <submittedName>
        <fullName evidence="2">Uncharacterized protein</fullName>
    </submittedName>
</protein>
<dbReference type="RefSeq" id="WP_381739661.1">
    <property type="nucleotide sequence ID" value="NZ_JBHSDP010000015.1"/>
</dbReference>
<reference evidence="3" key="1">
    <citation type="journal article" date="2019" name="Int. J. Syst. Evol. Microbiol.">
        <title>The Global Catalogue of Microorganisms (GCM) 10K type strain sequencing project: providing services to taxonomists for standard genome sequencing and annotation.</title>
        <authorList>
            <consortium name="The Broad Institute Genomics Platform"/>
            <consortium name="The Broad Institute Genome Sequencing Center for Infectious Disease"/>
            <person name="Wu L."/>
            <person name="Ma J."/>
        </authorList>
    </citation>
    <scope>NUCLEOTIDE SEQUENCE [LARGE SCALE GENOMIC DNA]</scope>
    <source>
        <strain evidence="3">PCU 347</strain>
    </source>
</reference>
<gene>
    <name evidence="2" type="ORF">ACFPC0_15665</name>
</gene>
<comment type="caution">
    <text evidence="2">The sequence shown here is derived from an EMBL/GenBank/DDBJ whole genome shotgun (WGS) entry which is preliminary data.</text>
</comment>
<sequence length="253" mass="27138">MALIAPGGLFAAVTRHFENPRAAEEARLCVSTEDGAAPVPLSPAEAREALYGPAAVPALASSIWQEALGAARAETAPGGPWRLLVIWLALPQLTGTVRRISTRLGVDRSDVESEMALALLEGLRSGEHGPPPPVRAWLGAARSSAWRLARAGLREIPSTLPENIADDDEQTAPDGPAADPCGREDFALEILRPERAGLHAPLRFRIASQQVRKEMLGKLTGHLEARPGSYRVAPCDRRRQIGTLTLRRGARQA</sequence>
<evidence type="ECO:0000256" key="1">
    <source>
        <dbReference type="SAM" id="MobiDB-lite"/>
    </source>
</evidence>
<dbReference type="Proteomes" id="UP001595824">
    <property type="component" value="Unassembled WGS sequence"/>
</dbReference>
<dbReference type="EMBL" id="JBHSDP010000015">
    <property type="protein sequence ID" value="MFC4329220.1"/>
    <property type="molecule type" value="Genomic_DNA"/>
</dbReference>
<feature type="region of interest" description="Disordered" evidence="1">
    <location>
        <begin position="159"/>
        <end position="182"/>
    </location>
</feature>
<organism evidence="2 3">
    <name type="scientific">Streptomyces andamanensis</name>
    <dbReference type="NCBI Taxonomy" id="1565035"/>
    <lineage>
        <taxon>Bacteria</taxon>
        <taxon>Bacillati</taxon>
        <taxon>Actinomycetota</taxon>
        <taxon>Actinomycetes</taxon>
        <taxon>Kitasatosporales</taxon>
        <taxon>Streptomycetaceae</taxon>
        <taxon>Streptomyces</taxon>
    </lineage>
</organism>